<evidence type="ECO:0000256" key="1">
    <source>
        <dbReference type="SAM" id="Phobius"/>
    </source>
</evidence>
<dbReference type="RefSeq" id="WP_202909288.1">
    <property type="nucleotide sequence ID" value="NZ_FOBB01000004.1"/>
</dbReference>
<feature type="transmembrane region" description="Helical" evidence="1">
    <location>
        <begin position="44"/>
        <end position="64"/>
    </location>
</feature>
<feature type="transmembrane region" description="Helical" evidence="1">
    <location>
        <begin position="210"/>
        <end position="231"/>
    </location>
</feature>
<keyword evidence="1" id="KW-1133">Transmembrane helix</keyword>
<keyword evidence="1" id="KW-0812">Transmembrane</keyword>
<dbReference type="STRING" id="573321.SAMN04488505_104378"/>
<keyword evidence="4" id="KW-1185">Reference proteome</keyword>
<dbReference type="InterPro" id="IPR005804">
    <property type="entry name" value="FA_desaturase_dom"/>
</dbReference>
<feature type="transmembrane region" description="Helical" evidence="1">
    <location>
        <begin position="71"/>
        <end position="93"/>
    </location>
</feature>
<evidence type="ECO:0000313" key="4">
    <source>
        <dbReference type="Proteomes" id="UP000198984"/>
    </source>
</evidence>
<reference evidence="3 4" key="1">
    <citation type="submission" date="2016-10" db="EMBL/GenBank/DDBJ databases">
        <authorList>
            <person name="de Groot N.N."/>
        </authorList>
    </citation>
    <scope>NUCLEOTIDE SEQUENCE [LARGE SCALE GENOMIC DNA]</scope>
    <source>
        <strain evidence="3 4">DSM 21039</strain>
    </source>
</reference>
<keyword evidence="1" id="KW-0472">Membrane</keyword>
<accession>A0A1H7YCS4</accession>
<dbReference type="PANTHER" id="PTHR19353:SF19">
    <property type="entry name" value="DELTA(5) FATTY ACID DESATURASE C-RELATED"/>
    <property type="match status" value="1"/>
</dbReference>
<dbReference type="GO" id="GO:0008610">
    <property type="term" value="P:lipid biosynthetic process"/>
    <property type="evidence" value="ECO:0007669"/>
    <property type="project" value="UniProtKB-ARBA"/>
</dbReference>
<dbReference type="PIRSF" id="PIRSF015921">
    <property type="entry name" value="FA_sphinglp_des"/>
    <property type="match status" value="1"/>
</dbReference>
<evidence type="ECO:0000313" key="3">
    <source>
        <dbReference type="EMBL" id="SEM43088.1"/>
    </source>
</evidence>
<gene>
    <name evidence="3" type="ORF">SAMN04488505_104378</name>
</gene>
<proteinExistence type="predicted"/>
<feature type="transmembrane region" description="Helical" evidence="1">
    <location>
        <begin position="169"/>
        <end position="189"/>
    </location>
</feature>
<dbReference type="InterPro" id="IPR012171">
    <property type="entry name" value="Fatty_acid_desaturase"/>
</dbReference>
<feature type="transmembrane region" description="Helical" evidence="1">
    <location>
        <begin position="237"/>
        <end position="259"/>
    </location>
</feature>
<name>A0A1H7YCS4_9BACT</name>
<sequence>MVPENLDIVRFAPRGKNSFYETVLTKVNTYLKTQQISPYANAGMWIKAFVMLLLYTAPYVLLVTGIGANNIWIFLGLWFLMGWGMCGIGAAVMHDANHGSFSSHKKVNRFIGYLLEMIGGYSVNWKIQHNILHHTYTNITGLDEDIDSITLLRFSPRQPRYWFHRYQYIYAWGFYMIMTLFWMTVKDYMQAIRYKHHNLLIKQKVSLKQAISSITLYKVFYYGYIVVLPLFLSGQPWYTIVFGFLLMHFTAGLFLSCVFQPAHVMEESSFSLPVNVDGTLRMEDSWAIHELVNTTNYAPRSRILSWFIGGLNYQIEHHLFTGVCHVHYRKIAPIVKATAKEYGLPYNEQRTFLQALYRHAGMLKLLGRK</sequence>
<dbReference type="GO" id="GO:0016020">
    <property type="term" value="C:membrane"/>
    <property type="evidence" value="ECO:0007669"/>
    <property type="project" value="TreeGrafter"/>
</dbReference>
<protein>
    <submittedName>
        <fullName evidence="3">Linoleoyl-CoA desaturase</fullName>
    </submittedName>
</protein>
<dbReference type="PANTHER" id="PTHR19353">
    <property type="entry name" value="FATTY ACID DESATURASE 2"/>
    <property type="match status" value="1"/>
</dbReference>
<dbReference type="Pfam" id="PF00487">
    <property type="entry name" value="FA_desaturase"/>
    <property type="match status" value="1"/>
</dbReference>
<dbReference type="EMBL" id="FOBB01000004">
    <property type="protein sequence ID" value="SEM43088.1"/>
    <property type="molecule type" value="Genomic_DNA"/>
</dbReference>
<dbReference type="CDD" id="cd03506">
    <property type="entry name" value="Delta6-FADS-like"/>
    <property type="match status" value="1"/>
</dbReference>
<dbReference type="GO" id="GO:0016717">
    <property type="term" value="F:oxidoreductase activity, acting on paired donors, with oxidation of a pair of donors resulting in the reduction of molecular oxygen to two molecules of water"/>
    <property type="evidence" value="ECO:0007669"/>
    <property type="project" value="TreeGrafter"/>
</dbReference>
<organism evidence="3 4">
    <name type="scientific">Chitinophaga rupis</name>
    <dbReference type="NCBI Taxonomy" id="573321"/>
    <lineage>
        <taxon>Bacteria</taxon>
        <taxon>Pseudomonadati</taxon>
        <taxon>Bacteroidota</taxon>
        <taxon>Chitinophagia</taxon>
        <taxon>Chitinophagales</taxon>
        <taxon>Chitinophagaceae</taxon>
        <taxon>Chitinophaga</taxon>
    </lineage>
</organism>
<evidence type="ECO:0000259" key="2">
    <source>
        <dbReference type="Pfam" id="PF00487"/>
    </source>
</evidence>
<feature type="domain" description="Fatty acid desaturase" evidence="2">
    <location>
        <begin position="72"/>
        <end position="349"/>
    </location>
</feature>
<dbReference type="Proteomes" id="UP000198984">
    <property type="component" value="Unassembled WGS sequence"/>
</dbReference>
<dbReference type="AlphaFoldDB" id="A0A1H7YCS4"/>